<dbReference type="InterPro" id="IPR002347">
    <property type="entry name" value="SDR_fam"/>
</dbReference>
<keyword evidence="3" id="KW-0560">Oxidoreductase</keyword>
<dbReference type="EMBL" id="JAWRVE010000004">
    <property type="protein sequence ID" value="KAL1882324.1"/>
    <property type="molecule type" value="Genomic_DNA"/>
</dbReference>
<organism evidence="4 5">
    <name type="scientific">Diaporthe australafricana</name>
    <dbReference type="NCBI Taxonomy" id="127596"/>
    <lineage>
        <taxon>Eukaryota</taxon>
        <taxon>Fungi</taxon>
        <taxon>Dikarya</taxon>
        <taxon>Ascomycota</taxon>
        <taxon>Pezizomycotina</taxon>
        <taxon>Sordariomycetes</taxon>
        <taxon>Sordariomycetidae</taxon>
        <taxon>Diaporthales</taxon>
        <taxon>Diaporthaceae</taxon>
        <taxon>Diaporthe</taxon>
    </lineage>
</organism>
<dbReference type="PANTHER" id="PTHR24320:SF282">
    <property type="entry name" value="WW DOMAIN-CONTAINING OXIDOREDUCTASE"/>
    <property type="match status" value="1"/>
</dbReference>
<accession>A0ABR3Y252</accession>
<dbReference type="InterPro" id="IPR036291">
    <property type="entry name" value="NAD(P)-bd_dom_sf"/>
</dbReference>
<dbReference type="PANTHER" id="PTHR24320">
    <property type="entry name" value="RETINOL DEHYDROGENASE"/>
    <property type="match status" value="1"/>
</dbReference>
<dbReference type="Proteomes" id="UP001583177">
    <property type="component" value="Unassembled WGS sequence"/>
</dbReference>
<comment type="similarity">
    <text evidence="1">Belongs to the short-chain dehydrogenases/reductases (SDR) family.</text>
</comment>
<evidence type="ECO:0000313" key="4">
    <source>
        <dbReference type="EMBL" id="KAL1882324.1"/>
    </source>
</evidence>
<dbReference type="SUPFAM" id="SSF51735">
    <property type="entry name" value="NAD(P)-binding Rossmann-fold domains"/>
    <property type="match status" value="1"/>
</dbReference>
<dbReference type="Gene3D" id="3.40.50.720">
    <property type="entry name" value="NAD(P)-binding Rossmann-like Domain"/>
    <property type="match status" value="1"/>
</dbReference>
<dbReference type="PRINTS" id="PR00081">
    <property type="entry name" value="GDHRDH"/>
</dbReference>
<evidence type="ECO:0000256" key="2">
    <source>
        <dbReference type="ARBA" id="ARBA00022857"/>
    </source>
</evidence>
<evidence type="ECO:0000256" key="1">
    <source>
        <dbReference type="ARBA" id="ARBA00006484"/>
    </source>
</evidence>
<protein>
    <submittedName>
        <fullName evidence="4">Uncharacterized protein</fullName>
    </submittedName>
</protein>
<name>A0ABR3Y252_9PEZI</name>
<dbReference type="Pfam" id="PF00106">
    <property type="entry name" value="adh_short"/>
    <property type="match status" value="1"/>
</dbReference>
<gene>
    <name evidence="4" type="ORF">Daus18300_000810</name>
</gene>
<keyword evidence="2" id="KW-0521">NADP</keyword>
<proteinExistence type="inferred from homology"/>
<sequence length="307" mass="33168">MAHGTSTYDPGRDIPPLHGKVVLITGGNIGLGKQSALDLSKHNPQEIWLAARNAPKADVAIAEIREQAPHVPIRFLQLDLGSFDSIKNAARTFTSSVSRLDILLLNAGVMGCPPGITKDGYEIHFGTNHMGHALLLKLLTPLLLKTASESTGKGVRVVTVSSVAHKFSVSGGIKFDILKGYGEKQSSNNLYGQSKLANLVYAREFAEHHPEIISVSVHPGTVKTDLQKSAGNLIMRGFQKFVVPLIGVDVQEGVRNQLWAATAAGVENGEYYEPVGVVGRGSALSRDRELGRKLWAWTEDELAEHNL</sequence>
<reference evidence="4 5" key="1">
    <citation type="journal article" date="2024" name="IMA Fungus">
        <title>IMA Genome - F19 : A genome assembly and annotation guide to empower mycologists, including annotated draft genome sequences of Ceratocystis pirilliformis, Diaporthe australafricana, Fusarium ophioides, Paecilomyces lecythidis, and Sporothrix stenoceras.</title>
        <authorList>
            <person name="Aylward J."/>
            <person name="Wilson A.M."/>
            <person name="Visagie C.M."/>
            <person name="Spraker J."/>
            <person name="Barnes I."/>
            <person name="Buitendag C."/>
            <person name="Ceriani C."/>
            <person name="Del Mar Angel L."/>
            <person name="du Plessis D."/>
            <person name="Fuchs T."/>
            <person name="Gasser K."/>
            <person name="Kramer D."/>
            <person name="Li W."/>
            <person name="Munsamy K."/>
            <person name="Piso A."/>
            <person name="Price J.L."/>
            <person name="Sonnekus B."/>
            <person name="Thomas C."/>
            <person name="van der Nest A."/>
            <person name="van Dijk A."/>
            <person name="van Heerden A."/>
            <person name="van Vuuren N."/>
            <person name="Yilmaz N."/>
            <person name="Duong T.A."/>
            <person name="van der Merwe N.A."/>
            <person name="Wingfield M.J."/>
            <person name="Wingfield B.D."/>
        </authorList>
    </citation>
    <scope>NUCLEOTIDE SEQUENCE [LARGE SCALE GENOMIC DNA]</scope>
    <source>
        <strain evidence="4 5">CMW 18300</strain>
    </source>
</reference>
<evidence type="ECO:0000313" key="5">
    <source>
        <dbReference type="Proteomes" id="UP001583177"/>
    </source>
</evidence>
<comment type="caution">
    <text evidence="4">The sequence shown here is derived from an EMBL/GenBank/DDBJ whole genome shotgun (WGS) entry which is preliminary data.</text>
</comment>
<keyword evidence="5" id="KW-1185">Reference proteome</keyword>
<evidence type="ECO:0000256" key="3">
    <source>
        <dbReference type="ARBA" id="ARBA00023002"/>
    </source>
</evidence>